<name>A0ABR3XTP3_9PEZI</name>
<keyword evidence="3" id="KW-0805">Transcription regulation</keyword>
<keyword evidence="5" id="KW-0804">Transcription</keyword>
<feature type="compositionally biased region" description="Low complexity" evidence="7">
    <location>
        <begin position="185"/>
        <end position="196"/>
    </location>
</feature>
<evidence type="ECO:0000256" key="7">
    <source>
        <dbReference type="SAM" id="MobiDB-lite"/>
    </source>
</evidence>
<accession>A0ABR3XTP3</accession>
<evidence type="ECO:0000256" key="1">
    <source>
        <dbReference type="ARBA" id="ARBA00004123"/>
    </source>
</evidence>
<dbReference type="SUPFAM" id="SSF57701">
    <property type="entry name" value="Zn2/Cys6 DNA-binding domain"/>
    <property type="match status" value="1"/>
</dbReference>
<protein>
    <recommendedName>
        <fullName evidence="8">Zn(2)-C6 fungal-type domain-containing protein</fullName>
    </recommendedName>
</protein>
<dbReference type="EMBL" id="JAZHXJ010000043">
    <property type="protein sequence ID" value="KAL1879361.1"/>
    <property type="molecule type" value="Genomic_DNA"/>
</dbReference>
<comment type="caution">
    <text evidence="9">The sequence shown here is derived from an EMBL/GenBank/DDBJ whole genome shotgun (WGS) entry which is preliminary data.</text>
</comment>
<evidence type="ECO:0000256" key="3">
    <source>
        <dbReference type="ARBA" id="ARBA00023015"/>
    </source>
</evidence>
<dbReference type="InterPro" id="IPR001138">
    <property type="entry name" value="Zn2Cys6_DnaBD"/>
</dbReference>
<keyword evidence="4" id="KW-0238">DNA-binding</keyword>
<dbReference type="InterPro" id="IPR021858">
    <property type="entry name" value="Fun_TF"/>
</dbReference>
<keyword evidence="6" id="KW-0539">Nucleus</keyword>
<evidence type="ECO:0000313" key="10">
    <source>
        <dbReference type="Proteomes" id="UP001586593"/>
    </source>
</evidence>
<sequence>MSDYYHQFLSSMVGAGQRPDTNSPLAPQQLQESAILTLGSHAPSNPYHNLGYFTGIPEPIVFNSPRPQRIRRKSAPGVDHIKHRRTRSGCYTCRSRRVKCDETHPVCERCRKGKRDCVYPNPTAPKGSIGQGSKDTLSHSPQTSPTSSNEEEEEEVDRDTKLEPIVDEQEEPDERPPSPTVRNLSAIGRSSTASSSHLHRIATGARQGSETPSLEGNLSSSPSVSAGTASSFTPATVQFFDFPSPAAGVRADWSFLPHEIQFYLGYFCANITNFHYCVANDPDNFFGSILPSIAIHDDALLYAVVGFSAYHHTLQNPNGQIHEFLQYYNKSVTLLLNFLKKRERHTVGTVLTILQLATIEEYLGDWMSLMGHQRAAFEVLLQMFTPQSVMKTPTGRMIFTWYARFDVFVSTLAGLESTLPREWFSYSIQYYDSQAATNPDNVLWRIEACAARFRLISAELSAFVSKASKRELVGDTFLMEHRRLLDKLRAWRSNWDAALSNPAFMVTDQDVDKTADPNSVVRPCMRGVLFKPPLFAMTILRCEWHSTVVMHESQTPAATGEEEKRRDLAGHAQTICQIFETVCMWPPAPKGSLIILQACLATAALFVPKDPGYHMWIRRKFALLENMGYIFPLTMRLRMAKLFGDQGCVHWWLPNDETYTPVLKRIRLFADDRNSTSKNAHGANLRSTQHVVPRIQQAGTVESAGSDDQSASLDKGKNVAARSR</sequence>
<feature type="compositionally biased region" description="Polar residues" evidence="7">
    <location>
        <begin position="131"/>
        <end position="148"/>
    </location>
</feature>
<dbReference type="PANTHER" id="PTHR37534">
    <property type="entry name" value="TRANSCRIPTIONAL ACTIVATOR PROTEIN UGA3"/>
    <property type="match status" value="1"/>
</dbReference>
<dbReference type="PROSITE" id="PS50048">
    <property type="entry name" value="ZN2_CY6_FUNGAL_2"/>
    <property type="match status" value="1"/>
</dbReference>
<feature type="region of interest" description="Disordered" evidence="7">
    <location>
        <begin position="696"/>
        <end position="724"/>
    </location>
</feature>
<reference evidence="9 10" key="1">
    <citation type="journal article" date="2024" name="Commun. Biol.">
        <title>Comparative genomic analysis of thermophilic fungi reveals convergent evolutionary adaptations and gene losses.</title>
        <authorList>
            <person name="Steindorff A.S."/>
            <person name="Aguilar-Pontes M.V."/>
            <person name="Robinson A.J."/>
            <person name="Andreopoulos B."/>
            <person name="LaButti K."/>
            <person name="Kuo A."/>
            <person name="Mondo S."/>
            <person name="Riley R."/>
            <person name="Otillar R."/>
            <person name="Haridas S."/>
            <person name="Lipzen A."/>
            <person name="Grimwood J."/>
            <person name="Schmutz J."/>
            <person name="Clum A."/>
            <person name="Reid I.D."/>
            <person name="Moisan M.C."/>
            <person name="Butler G."/>
            <person name="Nguyen T.T.M."/>
            <person name="Dewar K."/>
            <person name="Conant G."/>
            <person name="Drula E."/>
            <person name="Henrissat B."/>
            <person name="Hansel C."/>
            <person name="Singer S."/>
            <person name="Hutchinson M.I."/>
            <person name="de Vries R.P."/>
            <person name="Natvig D.O."/>
            <person name="Powell A.J."/>
            <person name="Tsang A."/>
            <person name="Grigoriev I.V."/>
        </authorList>
    </citation>
    <scope>NUCLEOTIDE SEQUENCE [LARGE SCALE GENOMIC DNA]</scope>
    <source>
        <strain evidence="9 10">ATCC 24622</strain>
    </source>
</reference>
<comment type="subcellular location">
    <subcellularLocation>
        <location evidence="1">Nucleus</location>
    </subcellularLocation>
</comment>
<dbReference type="InterPro" id="IPR036864">
    <property type="entry name" value="Zn2-C6_fun-type_DNA-bd_sf"/>
</dbReference>
<evidence type="ECO:0000256" key="4">
    <source>
        <dbReference type="ARBA" id="ARBA00023125"/>
    </source>
</evidence>
<dbReference type="Gene3D" id="4.10.240.10">
    <property type="entry name" value="Zn(2)-C6 fungal-type DNA-binding domain"/>
    <property type="match status" value="1"/>
</dbReference>
<dbReference type="CDD" id="cd00067">
    <property type="entry name" value="GAL4"/>
    <property type="match status" value="1"/>
</dbReference>
<evidence type="ECO:0000256" key="2">
    <source>
        <dbReference type="ARBA" id="ARBA00022833"/>
    </source>
</evidence>
<evidence type="ECO:0000313" key="9">
    <source>
        <dbReference type="EMBL" id="KAL1879361.1"/>
    </source>
</evidence>
<dbReference type="PANTHER" id="PTHR37534:SF10">
    <property type="entry name" value="ZN(II)2CYS6 TRANSCRIPTION FACTOR (EUROFUNG)"/>
    <property type="match status" value="1"/>
</dbReference>
<gene>
    <name evidence="9" type="ORF">VTK73DRAFT_7092</name>
</gene>
<dbReference type="Pfam" id="PF00172">
    <property type="entry name" value="Zn_clus"/>
    <property type="match status" value="1"/>
</dbReference>
<dbReference type="Pfam" id="PF11951">
    <property type="entry name" value="Fungal_trans_2"/>
    <property type="match status" value="1"/>
</dbReference>
<evidence type="ECO:0000259" key="8">
    <source>
        <dbReference type="PROSITE" id="PS50048"/>
    </source>
</evidence>
<dbReference type="PROSITE" id="PS00463">
    <property type="entry name" value="ZN2_CY6_FUNGAL_1"/>
    <property type="match status" value="1"/>
</dbReference>
<dbReference type="Proteomes" id="UP001586593">
    <property type="component" value="Unassembled WGS sequence"/>
</dbReference>
<dbReference type="SMART" id="SM00066">
    <property type="entry name" value="GAL4"/>
    <property type="match status" value="1"/>
</dbReference>
<keyword evidence="2" id="KW-0862">Zinc</keyword>
<keyword evidence="10" id="KW-1185">Reference proteome</keyword>
<evidence type="ECO:0000256" key="6">
    <source>
        <dbReference type="ARBA" id="ARBA00023242"/>
    </source>
</evidence>
<evidence type="ECO:0000256" key="5">
    <source>
        <dbReference type="ARBA" id="ARBA00023163"/>
    </source>
</evidence>
<organism evidence="9 10">
    <name type="scientific">Phialemonium thermophilum</name>
    <dbReference type="NCBI Taxonomy" id="223376"/>
    <lineage>
        <taxon>Eukaryota</taxon>
        <taxon>Fungi</taxon>
        <taxon>Dikarya</taxon>
        <taxon>Ascomycota</taxon>
        <taxon>Pezizomycotina</taxon>
        <taxon>Sordariomycetes</taxon>
        <taxon>Sordariomycetidae</taxon>
        <taxon>Cephalothecales</taxon>
        <taxon>Cephalothecaceae</taxon>
        <taxon>Phialemonium</taxon>
    </lineage>
</organism>
<feature type="compositionally biased region" description="Polar residues" evidence="7">
    <location>
        <begin position="206"/>
        <end position="218"/>
    </location>
</feature>
<proteinExistence type="predicted"/>
<feature type="region of interest" description="Disordered" evidence="7">
    <location>
        <begin position="114"/>
        <end position="227"/>
    </location>
</feature>
<feature type="domain" description="Zn(2)-C6 fungal-type" evidence="8">
    <location>
        <begin position="89"/>
        <end position="119"/>
    </location>
</feature>